<evidence type="ECO:0000313" key="5">
    <source>
        <dbReference type="EMBL" id="RXT30488.1"/>
    </source>
</evidence>
<evidence type="ECO:0000313" key="6">
    <source>
        <dbReference type="Proteomes" id="UP000290767"/>
    </source>
</evidence>
<dbReference type="Proteomes" id="UP000290767">
    <property type="component" value="Unassembled WGS sequence"/>
</dbReference>
<dbReference type="AlphaFoldDB" id="A0A4Q1UHN3"/>
<dbReference type="RefSeq" id="WP_129416996.1">
    <property type="nucleotide sequence ID" value="NZ_MZMU01000001.1"/>
</dbReference>
<dbReference type="Pfam" id="PF12833">
    <property type="entry name" value="HTH_18"/>
    <property type="match status" value="1"/>
</dbReference>
<proteinExistence type="predicted"/>
<dbReference type="PROSITE" id="PS00041">
    <property type="entry name" value="HTH_ARAC_FAMILY_1"/>
    <property type="match status" value="1"/>
</dbReference>
<gene>
    <name evidence="5" type="ORF">B5P46_00670</name>
</gene>
<dbReference type="SMART" id="SM00342">
    <property type="entry name" value="HTH_ARAC"/>
    <property type="match status" value="1"/>
</dbReference>
<reference evidence="5 6" key="1">
    <citation type="submission" date="2017-03" db="EMBL/GenBank/DDBJ databases">
        <authorList>
            <person name="Safronova V.I."/>
            <person name="Sazanova A.L."/>
            <person name="Chirak E.R."/>
        </authorList>
    </citation>
    <scope>NUCLEOTIDE SEQUENCE [LARGE SCALE GENOMIC DNA]</scope>
    <source>
        <strain evidence="5 6">Tri-43</strain>
    </source>
</reference>
<feature type="domain" description="HTH araC/xylS-type" evidence="4">
    <location>
        <begin position="193"/>
        <end position="291"/>
    </location>
</feature>
<dbReference type="PRINTS" id="PR00032">
    <property type="entry name" value="HTHARAC"/>
</dbReference>
<dbReference type="Gene3D" id="2.60.120.10">
    <property type="entry name" value="Jelly Rolls"/>
    <property type="match status" value="1"/>
</dbReference>
<dbReference type="InterPro" id="IPR018062">
    <property type="entry name" value="HTH_AraC-typ_CS"/>
</dbReference>
<dbReference type="Pfam" id="PF07883">
    <property type="entry name" value="Cupin_2"/>
    <property type="match status" value="1"/>
</dbReference>
<dbReference type="InterPro" id="IPR009057">
    <property type="entry name" value="Homeodomain-like_sf"/>
</dbReference>
<evidence type="ECO:0000256" key="2">
    <source>
        <dbReference type="ARBA" id="ARBA00023125"/>
    </source>
</evidence>
<dbReference type="SUPFAM" id="SSF46689">
    <property type="entry name" value="Homeodomain-like"/>
    <property type="match status" value="2"/>
</dbReference>
<dbReference type="EMBL" id="MZMU01000001">
    <property type="protein sequence ID" value="RXT30488.1"/>
    <property type="molecule type" value="Genomic_DNA"/>
</dbReference>
<dbReference type="GO" id="GO:0043565">
    <property type="term" value="F:sequence-specific DNA binding"/>
    <property type="evidence" value="ECO:0007669"/>
    <property type="project" value="InterPro"/>
</dbReference>
<keyword evidence="3" id="KW-0804">Transcription</keyword>
<dbReference type="PANTHER" id="PTHR43280">
    <property type="entry name" value="ARAC-FAMILY TRANSCRIPTIONAL REGULATOR"/>
    <property type="match status" value="1"/>
</dbReference>
<dbReference type="PROSITE" id="PS01124">
    <property type="entry name" value="HTH_ARAC_FAMILY_2"/>
    <property type="match status" value="1"/>
</dbReference>
<evidence type="ECO:0000256" key="3">
    <source>
        <dbReference type="ARBA" id="ARBA00023163"/>
    </source>
</evidence>
<dbReference type="Gene3D" id="1.10.10.60">
    <property type="entry name" value="Homeodomain-like"/>
    <property type="match status" value="2"/>
</dbReference>
<dbReference type="SUPFAM" id="SSF51182">
    <property type="entry name" value="RmlC-like cupins"/>
    <property type="match status" value="1"/>
</dbReference>
<keyword evidence="1" id="KW-0805">Transcription regulation</keyword>
<dbReference type="InterPro" id="IPR011051">
    <property type="entry name" value="RmlC_Cupin_sf"/>
</dbReference>
<name>A0A4Q1UHN3_RHILE</name>
<protein>
    <submittedName>
        <fullName evidence="5">AraC family transcriptional regulator</fullName>
    </submittedName>
</protein>
<dbReference type="InterPro" id="IPR013096">
    <property type="entry name" value="Cupin_2"/>
</dbReference>
<keyword evidence="2" id="KW-0238">DNA-binding</keyword>
<evidence type="ECO:0000259" key="4">
    <source>
        <dbReference type="PROSITE" id="PS01124"/>
    </source>
</evidence>
<dbReference type="InterPro" id="IPR018060">
    <property type="entry name" value="HTH_AraC"/>
</dbReference>
<dbReference type="InterPro" id="IPR014710">
    <property type="entry name" value="RmlC-like_jellyroll"/>
</dbReference>
<comment type="caution">
    <text evidence="5">The sequence shown here is derived from an EMBL/GenBank/DDBJ whole genome shotgun (WGS) entry which is preliminary data.</text>
</comment>
<dbReference type="PANTHER" id="PTHR43280:SF27">
    <property type="entry name" value="TRANSCRIPTIONAL REGULATOR MTLR"/>
    <property type="match status" value="1"/>
</dbReference>
<evidence type="ECO:0000256" key="1">
    <source>
        <dbReference type="ARBA" id="ARBA00023015"/>
    </source>
</evidence>
<dbReference type="InterPro" id="IPR020449">
    <property type="entry name" value="Tscrpt_reg_AraC-type_HTH"/>
</dbReference>
<accession>A0A4Q1UHN3</accession>
<organism evidence="5 6">
    <name type="scientific">Rhizobium leguminosarum</name>
    <dbReference type="NCBI Taxonomy" id="384"/>
    <lineage>
        <taxon>Bacteria</taxon>
        <taxon>Pseudomonadati</taxon>
        <taxon>Pseudomonadota</taxon>
        <taxon>Alphaproteobacteria</taxon>
        <taxon>Hyphomicrobiales</taxon>
        <taxon>Rhizobiaceae</taxon>
        <taxon>Rhizobium/Agrobacterium group</taxon>
        <taxon>Rhizobium</taxon>
    </lineage>
</organism>
<dbReference type="GO" id="GO:0003700">
    <property type="term" value="F:DNA-binding transcription factor activity"/>
    <property type="evidence" value="ECO:0007669"/>
    <property type="project" value="InterPro"/>
</dbReference>
<sequence>MNLAESKVGTRAIYQPGASSIEGLPTALQMFHAHPPVMAMPHWHAQVEVNYVMRGTVHYRMSDHEFRLNAGEMCLFWGGQPHQMDESSDDSLYAGAHLPLVYFFRLRLPIGVSSRLMKGETLVTSATDAADNENFTRWFRYANSGDPAKAQHAVDELLLRIERIALEPYSMTSQAIVNLEGDHPHPHSSRSVARMCDFIAANFLHDIDSVDIARAADLHPKYAMNLFKRSTGMTLSKYVTLLRLSRAQAMLMSEGANVLQVAMDSGFGSISAFNKSFRHIAGMSPSNFRRDIRLVTTIPSGTFRN</sequence>